<evidence type="ECO:0000313" key="2">
    <source>
        <dbReference type="EMBL" id="UVI31130.1"/>
    </source>
</evidence>
<feature type="domain" description="MEKHLA" evidence="1">
    <location>
        <begin position="43"/>
        <end position="181"/>
    </location>
</feature>
<reference evidence="2" key="1">
    <citation type="submission" date="2022-01" db="EMBL/GenBank/DDBJ databases">
        <title>Paenibacillus spongiae sp. nov., isolated from marine sponge.</title>
        <authorList>
            <person name="Li Z."/>
            <person name="Zhang M."/>
        </authorList>
    </citation>
    <scope>NUCLEOTIDE SEQUENCE</scope>
    <source>
        <strain evidence="2">PHS-Z3</strain>
    </source>
</reference>
<name>A0ABY5SC81_9BACL</name>
<evidence type="ECO:0000313" key="3">
    <source>
        <dbReference type="Proteomes" id="UP001057877"/>
    </source>
</evidence>
<sequence>MRVTFCNGYVIVKDRNISSIVVKGEFAIIKLQSLQGAGATELHAQIILDSYVRLLGKPLLTLARGEKAADALFASPIVVLSHGVESDPVLNYGNRAAIDLWEMDWDTFTRTPSRLTAEPMVREERQQFLQAVAEKGYIDTYQGIRISSTGCRFRIQEAVVFNLTDHNGHYYGQAAAFAYYSYV</sequence>
<proteinExistence type="predicted"/>
<evidence type="ECO:0000259" key="1">
    <source>
        <dbReference type="Pfam" id="PF08670"/>
    </source>
</evidence>
<dbReference type="InterPro" id="IPR013978">
    <property type="entry name" value="MEKHLA"/>
</dbReference>
<organism evidence="2 3">
    <name type="scientific">Paenibacillus spongiae</name>
    <dbReference type="NCBI Taxonomy" id="2909671"/>
    <lineage>
        <taxon>Bacteria</taxon>
        <taxon>Bacillati</taxon>
        <taxon>Bacillota</taxon>
        <taxon>Bacilli</taxon>
        <taxon>Bacillales</taxon>
        <taxon>Paenibacillaceae</taxon>
        <taxon>Paenibacillus</taxon>
    </lineage>
</organism>
<dbReference type="Proteomes" id="UP001057877">
    <property type="component" value="Chromosome"/>
</dbReference>
<dbReference type="EMBL" id="CP091430">
    <property type="protein sequence ID" value="UVI31130.1"/>
    <property type="molecule type" value="Genomic_DNA"/>
</dbReference>
<dbReference type="RefSeq" id="WP_258387193.1">
    <property type="nucleotide sequence ID" value="NZ_CP091430.1"/>
</dbReference>
<gene>
    <name evidence="2" type="ORF">L1F29_04595</name>
</gene>
<keyword evidence="3" id="KW-1185">Reference proteome</keyword>
<accession>A0ABY5SC81</accession>
<dbReference type="Pfam" id="PF08670">
    <property type="entry name" value="MEKHLA"/>
    <property type="match status" value="1"/>
</dbReference>
<protein>
    <submittedName>
        <fullName evidence="2">MEKHLA domain-containing protein</fullName>
    </submittedName>
</protein>